<dbReference type="AlphaFoldDB" id="A0A0R3UD67"/>
<evidence type="ECO:0000256" key="1">
    <source>
        <dbReference type="SAM" id="MobiDB-lite"/>
    </source>
</evidence>
<name>A0A0R3UD67_MESCO</name>
<feature type="region of interest" description="Disordered" evidence="1">
    <location>
        <begin position="1"/>
        <end position="87"/>
    </location>
</feature>
<protein>
    <submittedName>
        <fullName evidence="2">Uncharacterized protein</fullName>
    </submittedName>
</protein>
<feature type="compositionally biased region" description="Basic and acidic residues" evidence="1">
    <location>
        <begin position="35"/>
        <end position="48"/>
    </location>
</feature>
<reference evidence="2 3" key="1">
    <citation type="submission" date="2018-10" db="EMBL/GenBank/DDBJ databases">
        <authorList>
            <consortium name="Pathogen Informatics"/>
        </authorList>
    </citation>
    <scope>NUCLEOTIDE SEQUENCE [LARGE SCALE GENOMIC DNA]</scope>
</reference>
<feature type="compositionally biased region" description="Acidic residues" evidence="1">
    <location>
        <begin position="49"/>
        <end position="63"/>
    </location>
</feature>
<proteinExistence type="predicted"/>
<sequence>MEPSHAQSHVTDESSIQVQESGVSDIGSDGYDLSDSEKEPDPSPKMDSDLEVISDEEIYDGDCLDDKYALGQSHPDSPATDESSISEEEWWEYMIEMGLEFESRQNVAEVNQNPIPQVHQPPANELDIGLEDLIAWIFESNIFSLCYAIWLCLKVTGLVSCLPTPGNDK</sequence>
<feature type="compositionally biased region" description="Polar residues" evidence="1">
    <location>
        <begin position="1"/>
        <end position="22"/>
    </location>
</feature>
<accession>A0A0R3UD67</accession>
<evidence type="ECO:0000313" key="3">
    <source>
        <dbReference type="Proteomes" id="UP000267029"/>
    </source>
</evidence>
<organism evidence="2 3">
    <name type="scientific">Mesocestoides corti</name>
    <name type="common">Flatworm</name>
    <dbReference type="NCBI Taxonomy" id="53468"/>
    <lineage>
        <taxon>Eukaryota</taxon>
        <taxon>Metazoa</taxon>
        <taxon>Spiralia</taxon>
        <taxon>Lophotrochozoa</taxon>
        <taxon>Platyhelminthes</taxon>
        <taxon>Cestoda</taxon>
        <taxon>Eucestoda</taxon>
        <taxon>Cyclophyllidea</taxon>
        <taxon>Mesocestoididae</taxon>
        <taxon>Mesocestoides</taxon>
    </lineage>
</organism>
<dbReference type="EMBL" id="UXSR01002522">
    <property type="protein sequence ID" value="VDD78863.1"/>
    <property type="molecule type" value="Genomic_DNA"/>
</dbReference>
<gene>
    <name evidence="2" type="ORF">MCOS_LOCUS4866</name>
</gene>
<dbReference type="Proteomes" id="UP000267029">
    <property type="component" value="Unassembled WGS sequence"/>
</dbReference>
<evidence type="ECO:0000313" key="2">
    <source>
        <dbReference type="EMBL" id="VDD78863.1"/>
    </source>
</evidence>
<keyword evidence="3" id="KW-1185">Reference proteome</keyword>